<evidence type="ECO:0000259" key="1">
    <source>
        <dbReference type="PROSITE" id="PS51272"/>
    </source>
</evidence>
<reference evidence="3" key="1">
    <citation type="journal article" date="2019" name="Int. J. Syst. Evol. Microbiol.">
        <title>The Global Catalogue of Microorganisms (GCM) 10K type strain sequencing project: providing services to taxonomists for standard genome sequencing and annotation.</title>
        <authorList>
            <consortium name="The Broad Institute Genomics Platform"/>
            <consortium name="The Broad Institute Genome Sequencing Center for Infectious Disease"/>
            <person name="Wu L."/>
            <person name="Ma J."/>
        </authorList>
    </citation>
    <scope>NUCLEOTIDE SEQUENCE [LARGE SCALE GENOMIC DNA]</scope>
    <source>
        <strain evidence="3">CCUG 59129</strain>
    </source>
</reference>
<feature type="domain" description="SLH" evidence="1">
    <location>
        <begin position="149"/>
        <end position="212"/>
    </location>
</feature>
<feature type="domain" description="SLH" evidence="1">
    <location>
        <begin position="30"/>
        <end position="92"/>
    </location>
</feature>
<dbReference type="PROSITE" id="PS51272">
    <property type="entry name" value="SLH"/>
    <property type="match status" value="3"/>
</dbReference>
<keyword evidence="3" id="KW-1185">Reference proteome</keyword>
<dbReference type="Pfam" id="PF00395">
    <property type="entry name" value="SLH"/>
    <property type="match status" value="3"/>
</dbReference>
<proteinExistence type="predicted"/>
<gene>
    <name evidence="2" type="ORF">ACFQ2I_19965</name>
</gene>
<dbReference type="Proteomes" id="UP001596989">
    <property type="component" value="Unassembled WGS sequence"/>
</dbReference>
<dbReference type="InterPro" id="IPR051465">
    <property type="entry name" value="Cell_Envelope_Struct_Comp"/>
</dbReference>
<dbReference type="RefSeq" id="WP_377567381.1">
    <property type="nucleotide sequence ID" value="NZ_JBHTJZ010000060.1"/>
</dbReference>
<comment type="caution">
    <text evidence="2">The sequence shown here is derived from an EMBL/GenBank/DDBJ whole genome shotgun (WGS) entry which is preliminary data.</text>
</comment>
<dbReference type="PANTHER" id="PTHR43308">
    <property type="entry name" value="OUTER MEMBRANE PROTEIN ALPHA-RELATED"/>
    <property type="match status" value="1"/>
</dbReference>
<name>A0ABW3HW69_9BACL</name>
<evidence type="ECO:0000313" key="3">
    <source>
        <dbReference type="Proteomes" id="UP001596989"/>
    </source>
</evidence>
<accession>A0ABW3HW69</accession>
<dbReference type="EMBL" id="JBHTJZ010000060">
    <property type="protein sequence ID" value="MFD0961627.1"/>
    <property type="molecule type" value="Genomic_DNA"/>
</dbReference>
<organism evidence="2 3">
    <name type="scientific">Paenibacillus chungangensis</name>
    <dbReference type="NCBI Taxonomy" id="696535"/>
    <lineage>
        <taxon>Bacteria</taxon>
        <taxon>Bacillati</taxon>
        <taxon>Bacillota</taxon>
        <taxon>Bacilli</taxon>
        <taxon>Bacillales</taxon>
        <taxon>Paenibacillaceae</taxon>
        <taxon>Paenibacillus</taxon>
    </lineage>
</organism>
<evidence type="ECO:0000313" key="2">
    <source>
        <dbReference type="EMBL" id="MFD0961627.1"/>
    </source>
</evidence>
<protein>
    <submittedName>
        <fullName evidence="2">S-layer homology domain-containing protein</fullName>
    </submittedName>
</protein>
<sequence>MYKQKFMRIWIVFTVAIILIPLLSMQVQAQKTQTFNDTSSHWAQIEIDKWSGLGIIKGYDGEFRPNDNIKRAEIAVIVNRLMEYQETDESSFHDVKELSYYYDAILKMHAAGIMLGYEGYIRPDDFVTREEAAVILARVLNMEEATKPSTVFTDDASISTWAKGYIKQMQDKGYVLGRNDGMFQPKRNITRAEFVKMLNNTVEKLFNNAGTYEGTVQGNVVVNTSDVTLKDMTVEGDLILAEGIAEGDVTLDNVDIQGELTIKGGGTESIYLKNGTKGKKIILAKAGNGIRIHDLCSSIQNQVIR</sequence>
<dbReference type="InterPro" id="IPR001119">
    <property type="entry name" value="SLH_dom"/>
</dbReference>
<feature type="domain" description="SLH" evidence="1">
    <location>
        <begin position="93"/>
        <end position="148"/>
    </location>
</feature>